<dbReference type="EMBL" id="KI297004">
    <property type="protein sequence ID" value="ESA00708.1"/>
    <property type="molecule type" value="Genomic_DNA"/>
</dbReference>
<protein>
    <submittedName>
        <fullName evidence="1">Uncharacterized protein</fullName>
    </submittedName>
</protein>
<dbReference type="HOGENOM" id="CLU_2777256_0_0_1"/>
<dbReference type="AlphaFoldDB" id="U9T2Y7"/>
<gene>
    <name evidence="1" type="ORF">GLOINDRAFT_868</name>
</gene>
<organism evidence="1">
    <name type="scientific">Rhizophagus irregularis (strain DAOM 181602 / DAOM 197198 / MUCL 43194)</name>
    <name type="common">Arbuscular mycorrhizal fungus</name>
    <name type="synonym">Glomus intraradices</name>
    <dbReference type="NCBI Taxonomy" id="747089"/>
    <lineage>
        <taxon>Eukaryota</taxon>
        <taxon>Fungi</taxon>
        <taxon>Fungi incertae sedis</taxon>
        <taxon>Mucoromycota</taxon>
        <taxon>Glomeromycotina</taxon>
        <taxon>Glomeromycetes</taxon>
        <taxon>Glomerales</taxon>
        <taxon>Glomeraceae</taxon>
        <taxon>Rhizophagus</taxon>
    </lineage>
</organism>
<sequence>MARLHDEQKINILNILRYFFHWNSHYYWYFMLISNYAPEEFDQEGQDEEIYYSDKESEA</sequence>
<evidence type="ECO:0000313" key="1">
    <source>
        <dbReference type="EMBL" id="ESA00708.1"/>
    </source>
</evidence>
<name>U9T2Y7_RHIID</name>
<proteinExistence type="predicted"/>
<accession>U9T2Y7</accession>
<reference evidence="1" key="1">
    <citation type="submission" date="2013-07" db="EMBL/GenBank/DDBJ databases">
        <title>The genome of an arbuscular mycorrhizal fungus provides insights into the evolution of the oldest plant symbiosis.</title>
        <authorList>
            <consortium name="DOE Joint Genome Institute"/>
            <person name="Tisserant E."/>
            <person name="Malbreil M."/>
            <person name="Kuo A."/>
            <person name="Kohler A."/>
            <person name="Symeonidi A."/>
            <person name="Balestrini R."/>
            <person name="Charron P."/>
            <person name="Duensing N."/>
            <person name="Frei-dit-Frey N."/>
            <person name="Gianinazzi-Pearson V."/>
            <person name="Gilbert B."/>
            <person name="Handa Y."/>
            <person name="Hijri M."/>
            <person name="Kaul R."/>
            <person name="Kawaguchi M."/>
            <person name="Krajinski F."/>
            <person name="Lammers P."/>
            <person name="Lapierre D."/>
            <person name="Masclaux F.G."/>
            <person name="Murat C."/>
            <person name="Morin E."/>
            <person name="Ndikumana S."/>
            <person name="Pagni M."/>
            <person name="Petitpierre D."/>
            <person name="Requena N."/>
            <person name="Rosikiewicz P."/>
            <person name="Riley R."/>
            <person name="Saito K."/>
            <person name="San Clemente H."/>
            <person name="Shapiro H."/>
            <person name="van Tuinen D."/>
            <person name="Becard G."/>
            <person name="Bonfante P."/>
            <person name="Paszkowski U."/>
            <person name="Shachar-Hill Y."/>
            <person name="Young J.P."/>
            <person name="Sanders I.R."/>
            <person name="Henrissat B."/>
            <person name="Rensing S.A."/>
            <person name="Grigoriev I.V."/>
            <person name="Corradi N."/>
            <person name="Roux C."/>
            <person name="Martin F."/>
        </authorList>
    </citation>
    <scope>NUCLEOTIDE SEQUENCE</scope>
    <source>
        <strain evidence="1">DAOM 197198</strain>
    </source>
</reference>